<keyword evidence="4" id="KW-1185">Reference proteome</keyword>
<evidence type="ECO:0000256" key="2">
    <source>
        <dbReference type="SAM" id="Phobius"/>
    </source>
</evidence>
<keyword evidence="2" id="KW-0812">Transmembrane</keyword>
<keyword evidence="2" id="KW-0472">Membrane</keyword>
<reference evidence="3 4" key="1">
    <citation type="submission" date="2015-02" db="EMBL/GenBank/DDBJ databases">
        <authorList>
            <person name="Chooi Y.-H."/>
        </authorList>
    </citation>
    <scope>NUCLEOTIDE SEQUENCE [LARGE SCALE GENOMIC DNA]</scope>
    <source>
        <strain evidence="3">E3</strain>
    </source>
</reference>
<dbReference type="EMBL" id="CDSF01000001">
    <property type="protein sequence ID" value="CEO94312.1"/>
    <property type="molecule type" value="Genomic_DNA"/>
</dbReference>
<protein>
    <submittedName>
        <fullName evidence="3">Uncharacterized protein</fullName>
    </submittedName>
</protein>
<accession>A0A0G4IGW6</accession>
<dbReference type="PANTHER" id="PTHR47236">
    <property type="entry name" value="GENE, 32742-RELATED-RELATED"/>
    <property type="match status" value="1"/>
</dbReference>
<evidence type="ECO:0000313" key="4">
    <source>
        <dbReference type="Proteomes" id="UP000039324"/>
    </source>
</evidence>
<feature type="transmembrane region" description="Helical" evidence="2">
    <location>
        <begin position="501"/>
        <end position="522"/>
    </location>
</feature>
<sequence length="1648" mass="179021">MASNPSTAGPRSSVGQACVTCPIGTFGADPQRLQCRTCTPGYICLQGCTSATPQTVAEDNGYPCPAGSYCVNSTATPCPAGSFSPAPGLTGKRRPRNRRTSLLDSGRRQVGLSAVCPGNLFCTTGSGGMSPMRVVGVVDVNVGLVADDNGSIGTRDTFPTGATGCQCAGKHRAYQAADATCQCVPGYTSLDGAIDGISDCYPIVYPSSCPSGTVLSNSGQCTSTDCNSTCNGPGTFDPTYSICNCDHANRVACDEACRATAPSTQICNGTSICITNPATGATTVTPLSSLPGYSGNVQCPSGTNCNTVMFVAGGDGQKAVYGIPPVLQTTSTLPAARSTTKAPMRMLLSFDSDRNRWEALEASSTTSPAASALPGYTSPTVCLSQYDSLVFDLSAGPTHYPVYDKDNLLNTNPNFDWSSFRLLASQANADPGSIQVFAFTFTTAGTYVFYDNADRSKVTTAVVAPDGVSCPSGGAIMGTTPQNLVQLGVIRSTNLLTTPNLMTIVYLVGAFISALVIVYVYSKFRAKTMSLKGYDFVGGDTSHVASDIVALKQALAEHRDDERKMFEKQKCDIEAMVVKIGAESEQLKALLAVKLSGPTTSSLFLDVAERLMAGELAARRSYERRQVRVEADIDDRLKQLDTAASAIVDAGPDAAQDVNRVQRAARDVCERISTWNSLVTTERHRRQTIVEHIGTIGERAAQVFTAHDGDEDRAEDALRDALAACSSAVQRVSASLTGICDQFAARHLELMQARNASALAQLTSRHRVQQVSVCRELRTGLQRTFAQLRTASAALSSARQTCRRSNESGCEVVRQERRKLEAEQRARATTADGDGRAARTVQTGLFAGLHSGLAAALEQMIGGPHALLDLEQALEARRADEDADSSSATSREHAGRQWDGRAQMDAALDDEWRRRLLKIEDVRLQAISSSDAVQRGNEAARRLRRDVMRHRLRAALFAAVLLRDRNVDRRLAQQRDSNAQQERANAYAKIEEWYEAQREADLAAILKLEHAGKGPEEMAQLQQAMRSADLCATEDAGGPVEVDPVSEEEVEMRREHNRVLREIRLRQQVEAESGPSVDARDHERELNREMRAMDRELMDLRSKQMRKLERQQLDEMEVDKVSKQVITDVLSRRHLHEAIGAVRLLFADLCDIALCDDADPDRVVAALSYNATRIIAVHNAHVDEVTQERGRFCIPTNDLNEERATFAADVNALLKRLVDSIATEHRERQEDAVRTARLESAMKVIEEGLAQEREHFDRESNSEQAWQRLLDKQQGIRERNLATIRAQVNAELRAQREAGALKLMPVPEDPIGTGAEEALQLGSVLDTGAIKSKLESIEGALCRFVEGRGSFEHPLNSSSTLAIGHIVVADLATVSAPVFLCHRLGQALVSLLSVSTPHVSLQLVTRLPRPSPALASNPFSNLFLYDPVDRVLSVRDEVAGDVGDFAMVVVHTLAHIRSEDWTETGPVFLRELLVLVRLLSLQALTNGSPLPALSTRDAMSAYVDLRRARDLADQYAQDARFLDRLEQYRSVVNNAAIQEHIAATMKSLPASVLPVQLPDAARRNETTLDSSHLLGQVDDAHGDLLSILTEAHQLSRTVTDLDMNADGSMATQETLSAARDRLHRLHLHKVDIANKLAILERLCASLTQ</sequence>
<feature type="region of interest" description="Disordered" evidence="1">
    <location>
        <begin position="878"/>
        <end position="899"/>
    </location>
</feature>
<dbReference type="Proteomes" id="UP000039324">
    <property type="component" value="Unassembled WGS sequence"/>
</dbReference>
<dbReference type="PANTHER" id="PTHR47236:SF4">
    <property type="entry name" value="GENE 9195-RELATED"/>
    <property type="match status" value="1"/>
</dbReference>
<evidence type="ECO:0000256" key="1">
    <source>
        <dbReference type="SAM" id="MobiDB-lite"/>
    </source>
</evidence>
<evidence type="ECO:0000313" key="3">
    <source>
        <dbReference type="EMBL" id="CEO94312.1"/>
    </source>
</evidence>
<gene>
    <name evidence="3" type="ORF">PBRA_000097</name>
</gene>
<dbReference type="OrthoDB" id="9946655at2759"/>
<proteinExistence type="predicted"/>
<organism evidence="3 4">
    <name type="scientific">Plasmodiophora brassicae</name>
    <name type="common">Clubroot disease agent</name>
    <dbReference type="NCBI Taxonomy" id="37360"/>
    <lineage>
        <taxon>Eukaryota</taxon>
        <taxon>Sar</taxon>
        <taxon>Rhizaria</taxon>
        <taxon>Endomyxa</taxon>
        <taxon>Phytomyxea</taxon>
        <taxon>Plasmodiophorida</taxon>
        <taxon>Plasmodiophoridae</taxon>
        <taxon>Plasmodiophora</taxon>
    </lineage>
</organism>
<feature type="compositionally biased region" description="Basic and acidic residues" evidence="1">
    <location>
        <begin position="890"/>
        <end position="899"/>
    </location>
</feature>
<keyword evidence="2" id="KW-1133">Transmembrane helix</keyword>
<dbReference type="OMA" id="RIREMHQ"/>
<name>A0A0G4IGW6_PLABS</name>